<keyword evidence="1" id="KW-0812">Transmembrane</keyword>
<keyword evidence="2" id="KW-0732">Signal</keyword>
<feature type="chain" id="PRO_5047116230" evidence="2">
    <location>
        <begin position="21"/>
        <end position="220"/>
    </location>
</feature>
<dbReference type="RefSeq" id="WP_273632241.1">
    <property type="nucleotide sequence ID" value="NZ_CP117167.1"/>
</dbReference>
<dbReference type="EMBL" id="CP117167">
    <property type="protein sequence ID" value="WCT13937.1"/>
    <property type="molecule type" value="Genomic_DNA"/>
</dbReference>
<evidence type="ECO:0000313" key="4">
    <source>
        <dbReference type="Proteomes" id="UP001216139"/>
    </source>
</evidence>
<accession>A0ABY7TC47</accession>
<keyword evidence="1" id="KW-0472">Membrane</keyword>
<proteinExistence type="predicted"/>
<evidence type="ECO:0000313" key="3">
    <source>
        <dbReference type="EMBL" id="WCT13937.1"/>
    </source>
</evidence>
<dbReference type="Gene3D" id="3.40.1000.10">
    <property type="entry name" value="Mog1/PsbP, alpha/beta/alpha sandwich"/>
    <property type="match status" value="1"/>
</dbReference>
<gene>
    <name evidence="3" type="ORF">PQO05_08320</name>
</gene>
<organism evidence="3 4">
    <name type="scientific">Mucilaginibacter jinjuensis</name>
    <dbReference type="NCBI Taxonomy" id="1176721"/>
    <lineage>
        <taxon>Bacteria</taxon>
        <taxon>Pseudomonadati</taxon>
        <taxon>Bacteroidota</taxon>
        <taxon>Sphingobacteriia</taxon>
        <taxon>Sphingobacteriales</taxon>
        <taxon>Sphingobacteriaceae</taxon>
        <taxon>Mucilaginibacter</taxon>
    </lineage>
</organism>
<feature type="transmembrane region" description="Helical" evidence="1">
    <location>
        <begin position="190"/>
        <end position="210"/>
    </location>
</feature>
<reference evidence="3 4" key="1">
    <citation type="submission" date="2023-02" db="EMBL/GenBank/DDBJ databases">
        <title>Genome sequence of Mucilaginibacter jinjuensis strain KACC 16571.</title>
        <authorList>
            <person name="Kim S."/>
            <person name="Heo J."/>
            <person name="Kwon S.-W."/>
        </authorList>
    </citation>
    <scope>NUCLEOTIDE SEQUENCE [LARGE SCALE GENOMIC DNA]</scope>
    <source>
        <strain evidence="3 4">KACC 16571</strain>
    </source>
</reference>
<sequence>MKKILIGFYITILAIATAHAQVLKPVKIDSLVTVSLPAEFQKRDTLGQTIFSGTGTLGYMVVIKAPNPTDKPLKKEKDLNKVFKEYITKLQKSSGNGTILNSHDTIVNNVEVRDFALSTSDDTQGEQIRRFRILYTKDATYTFQFMYPQQREDIAKKEADQFFASIKTAPGFDGTDQFSTYGKFTGMHKALKIALVAGGIILIIIIVMVVRSRKRKQAVA</sequence>
<feature type="signal peptide" evidence="2">
    <location>
        <begin position="1"/>
        <end position="20"/>
    </location>
</feature>
<keyword evidence="1" id="KW-1133">Transmembrane helix</keyword>
<protein>
    <submittedName>
        <fullName evidence="3">Uncharacterized protein</fullName>
    </submittedName>
</protein>
<evidence type="ECO:0000256" key="2">
    <source>
        <dbReference type="SAM" id="SignalP"/>
    </source>
</evidence>
<keyword evidence="4" id="KW-1185">Reference proteome</keyword>
<name>A0ABY7TC47_9SPHI</name>
<evidence type="ECO:0000256" key="1">
    <source>
        <dbReference type="SAM" id="Phobius"/>
    </source>
</evidence>
<dbReference type="Proteomes" id="UP001216139">
    <property type="component" value="Chromosome"/>
</dbReference>